<dbReference type="AlphaFoldDB" id="C2CJ87"/>
<evidence type="ECO:0000313" key="3">
    <source>
        <dbReference type="Proteomes" id="UP000003744"/>
    </source>
</evidence>
<evidence type="ECO:0000256" key="1">
    <source>
        <dbReference type="ARBA" id="ARBA00005437"/>
    </source>
</evidence>
<evidence type="ECO:0000313" key="2">
    <source>
        <dbReference type="EMBL" id="EEI82352.1"/>
    </source>
</evidence>
<dbReference type="eggNOG" id="COG4894">
    <property type="taxonomic scope" value="Bacteria"/>
</dbReference>
<organism evidence="2 3">
    <name type="scientific">Anaerococcus tetradius ATCC 35098</name>
    <dbReference type="NCBI Taxonomy" id="525255"/>
    <lineage>
        <taxon>Bacteria</taxon>
        <taxon>Bacillati</taxon>
        <taxon>Bacillota</taxon>
        <taxon>Tissierellia</taxon>
        <taxon>Tissierellales</taxon>
        <taxon>Peptoniphilaceae</taxon>
        <taxon>Anaerococcus</taxon>
    </lineage>
</organism>
<comment type="caution">
    <text evidence="2">The sequence shown here is derived from an EMBL/GenBank/DDBJ whole genome shotgun (WGS) entry which is preliminary data.</text>
</comment>
<dbReference type="InterPro" id="IPR025659">
    <property type="entry name" value="Tubby-like_C"/>
</dbReference>
<dbReference type="InterPro" id="IPR038595">
    <property type="entry name" value="LOR_sf"/>
</dbReference>
<dbReference type="Gene3D" id="2.40.160.200">
    <property type="entry name" value="LURP1-related"/>
    <property type="match status" value="1"/>
</dbReference>
<dbReference type="Pfam" id="PF04525">
    <property type="entry name" value="LOR"/>
    <property type="match status" value="1"/>
</dbReference>
<accession>C2CJ87</accession>
<dbReference type="Proteomes" id="UP000003744">
    <property type="component" value="Unassembled WGS sequence"/>
</dbReference>
<comment type="similarity">
    <text evidence="1">Belongs to the LOR family.</text>
</comment>
<proteinExistence type="inferred from homology"/>
<dbReference type="HOGENOM" id="CLU_108507_2_1_9"/>
<dbReference type="InterPro" id="IPR007612">
    <property type="entry name" value="LOR"/>
</dbReference>
<dbReference type="SUPFAM" id="SSF54518">
    <property type="entry name" value="Tubby C-terminal domain-like"/>
    <property type="match status" value="1"/>
</dbReference>
<dbReference type="EMBL" id="ACGC01000106">
    <property type="protein sequence ID" value="EEI82352.1"/>
    <property type="molecule type" value="Genomic_DNA"/>
</dbReference>
<reference evidence="2 3" key="1">
    <citation type="submission" date="2009-01" db="EMBL/GenBank/DDBJ databases">
        <authorList>
            <person name="Qin X."/>
            <person name="Bachman B."/>
            <person name="Battles P."/>
            <person name="Bell A."/>
            <person name="Bess C."/>
            <person name="Bickham C."/>
            <person name="Chaboub L."/>
            <person name="Chen D."/>
            <person name="Coyle M."/>
            <person name="Deiros D.R."/>
            <person name="Dinh H."/>
            <person name="Forbes L."/>
            <person name="Fowler G."/>
            <person name="Francisco L."/>
            <person name="Fu Q."/>
            <person name="Gubbala S."/>
            <person name="Hale W."/>
            <person name="Han Y."/>
            <person name="Hemphill L."/>
            <person name="Highlander S.K."/>
            <person name="Hirani K."/>
            <person name="Hogues M."/>
            <person name="Jackson L."/>
            <person name="Jakkamsetti A."/>
            <person name="Javaid M."/>
            <person name="Jiang H."/>
            <person name="Korchina V."/>
            <person name="Kovar C."/>
            <person name="Lara F."/>
            <person name="Lee S."/>
            <person name="Mata R."/>
            <person name="Mathew T."/>
            <person name="Moen C."/>
            <person name="Morales K."/>
            <person name="Munidasa M."/>
            <person name="Nazareth L."/>
            <person name="Ngo R."/>
            <person name="Nguyen L."/>
            <person name="Okwuonu G."/>
            <person name="Ongeri F."/>
            <person name="Patil S."/>
            <person name="Petrosino J."/>
            <person name="Pham C."/>
            <person name="Pham P."/>
            <person name="Pu L.-L."/>
            <person name="Puazo M."/>
            <person name="Raj R."/>
            <person name="Reid J."/>
            <person name="Rouhana J."/>
            <person name="Saada N."/>
            <person name="Shang Y."/>
            <person name="Simmons D."/>
            <person name="Thornton R."/>
            <person name="Warren J."/>
            <person name="Weissenberger G."/>
            <person name="Zhang J."/>
            <person name="Zhang L."/>
            <person name="Zhou C."/>
            <person name="Zhu D."/>
            <person name="Muzny D."/>
            <person name="Worley K."/>
            <person name="Gibbs R."/>
        </authorList>
    </citation>
    <scope>NUCLEOTIDE SEQUENCE [LARGE SCALE GENOMIC DNA]</scope>
    <source>
        <strain evidence="2 3">ATCC 35098</strain>
    </source>
</reference>
<gene>
    <name evidence="2" type="ORF">HMPREF0077_1547</name>
</gene>
<name>C2CJ87_9FIRM</name>
<sequence>MKKYYFKEKFFKITDHYPILDEDGKKTFFVDQTFKFLGYEAKVSDAHDKELFTINRKLLSFLPIYYISFSDKSKKDMTIRSNLAFFKKSIDILMEDGKINLKGNFWDYEFKMFYKGEVIGEASKKIFSLTDQYELKVLDENFSLELIALCLALNNIKDLENASSASNG</sequence>
<evidence type="ECO:0008006" key="4">
    <source>
        <dbReference type="Google" id="ProtNLM"/>
    </source>
</evidence>
<dbReference type="RefSeq" id="WP_004837533.1">
    <property type="nucleotide sequence ID" value="NZ_GG666301.1"/>
</dbReference>
<protein>
    <recommendedName>
        <fullName evidence="4">Tubby C 2</fullName>
    </recommendedName>
</protein>